<dbReference type="SMART" id="SM01411">
    <property type="entry name" value="Ephrin_rec_like"/>
    <property type="match status" value="2"/>
</dbReference>
<feature type="transmembrane region" description="Helical" evidence="1">
    <location>
        <begin position="818"/>
        <end position="842"/>
    </location>
</feature>
<accession>A0A812SZI2</accession>
<feature type="transmembrane region" description="Helical" evidence="1">
    <location>
        <begin position="776"/>
        <end position="798"/>
    </location>
</feature>
<keyword evidence="2" id="KW-0732">Signal</keyword>
<reference evidence="4" key="1">
    <citation type="submission" date="2021-02" db="EMBL/GenBank/DDBJ databases">
        <authorList>
            <person name="Dougan E. K."/>
            <person name="Rhodes N."/>
            <person name="Thang M."/>
            <person name="Chan C."/>
        </authorList>
    </citation>
    <scope>NUCLEOTIDE SEQUENCE</scope>
</reference>
<sequence>MSWQWWTWLCVAFITIGGNEAGSCLPEAVPERDRQNLTNSLGETYPIGLMAGNLDSNKLLNMILSILFQDVLGYNTVVDRSNIGAEGAIYALAGCEQFEIFEGCSGRPARYHIYLSALNYDRVALELDEDMRPVTLGGGMSYETISSLYISGAVNEDALQSEGLSLTYYLNWNASWFQPGRYFDKITDIPTSGLIPCHETFFGNPAFMASYLAVSGDFAGVFENGTGICPDGYWFLAPSCRANASQCVPALTYNTPRGREVQQMLQKSAAFMLPLAIGKPRLDAPFDLQFDFKVVFWWLEPADSLFLPMNPQAIHFPPYDSAAFVTGDLRTMFRGVVNQKWSSRDLSAMAPSAAATVTNMDMSNYMLRGLLQHLALSGKSVDDVACDWLRNNRAIWTPWLPDKTQCVPGFGLYDLRTGNYLPDRSDPDTGCKACESGRYSKQLRDSRGYTFVCALCPIGHSQPSGAAVSCELCGLGEYQDMPGSRSCRRCGIGTYQDEPGAVTCKNCSSASTTVGLGSISMLECGCPAGHIETSRLDGVPLCSRCETGMQCPIMSSLESLIGGNSSLGETFVPSIKPGYMSFESESLYIYKCAAESRCPGGKPGSCSGESTGVACADCEADQRWNGERCVACGPYVRGGWYSAIVVACVCIAAWPFVRLRNVKHIAHTREMLAFTFATTVEIGGNLLQTLAIVGQMQLQWPDLLLGAFRLLQAFAFEAADLGITCFTGPGWVEQFVAQVSVLPLSLCWLLLFYFLSATFVFPQGDLGWLLASMGQITMACFPALSNLSLVPFMCFTHPNGKQSNLTMPGLLCGSGDHATVLAVGACLGAILLLFWWICVWAVRALPRWSHS</sequence>
<dbReference type="Proteomes" id="UP000604046">
    <property type="component" value="Unassembled WGS sequence"/>
</dbReference>
<organism evidence="4 5">
    <name type="scientific">Symbiodinium natans</name>
    <dbReference type="NCBI Taxonomy" id="878477"/>
    <lineage>
        <taxon>Eukaryota</taxon>
        <taxon>Sar</taxon>
        <taxon>Alveolata</taxon>
        <taxon>Dinophyceae</taxon>
        <taxon>Suessiales</taxon>
        <taxon>Symbiodiniaceae</taxon>
        <taxon>Symbiodinium</taxon>
    </lineage>
</organism>
<dbReference type="Pfam" id="PF07699">
    <property type="entry name" value="Ephrin_rec_like"/>
    <property type="match status" value="1"/>
</dbReference>
<feature type="domain" description="Tyrosine-protein kinase ephrin type A/B receptor-like" evidence="3">
    <location>
        <begin position="484"/>
        <end position="524"/>
    </location>
</feature>
<feature type="transmembrane region" description="Helical" evidence="1">
    <location>
        <begin position="638"/>
        <end position="659"/>
    </location>
</feature>
<dbReference type="Gene3D" id="2.10.50.10">
    <property type="entry name" value="Tumor Necrosis Factor Receptor, subunit A, domain 2"/>
    <property type="match status" value="2"/>
</dbReference>
<keyword evidence="1" id="KW-0472">Membrane</keyword>
<evidence type="ECO:0000313" key="5">
    <source>
        <dbReference type="Proteomes" id="UP000604046"/>
    </source>
</evidence>
<evidence type="ECO:0000313" key="4">
    <source>
        <dbReference type="EMBL" id="CAE7499935.1"/>
    </source>
</evidence>
<feature type="chain" id="PRO_5032355372" description="Tyrosine-protein kinase ephrin type A/B receptor-like domain-containing protein" evidence="2">
    <location>
        <begin position="22"/>
        <end position="851"/>
    </location>
</feature>
<comment type="caution">
    <text evidence="4">The sequence shown here is derived from an EMBL/GenBank/DDBJ whole genome shotgun (WGS) entry which is preliminary data.</text>
</comment>
<keyword evidence="5" id="KW-1185">Reference proteome</keyword>
<keyword evidence="1" id="KW-0812">Transmembrane</keyword>
<evidence type="ECO:0000259" key="3">
    <source>
        <dbReference type="Pfam" id="PF07699"/>
    </source>
</evidence>
<evidence type="ECO:0000256" key="1">
    <source>
        <dbReference type="SAM" id="Phobius"/>
    </source>
</evidence>
<name>A0A812SZI2_9DINO</name>
<dbReference type="EMBL" id="CAJNDS010002498">
    <property type="protein sequence ID" value="CAE7499935.1"/>
    <property type="molecule type" value="Genomic_DNA"/>
</dbReference>
<proteinExistence type="predicted"/>
<feature type="transmembrane region" description="Helical" evidence="1">
    <location>
        <begin position="671"/>
        <end position="693"/>
    </location>
</feature>
<dbReference type="AlphaFoldDB" id="A0A812SZI2"/>
<gene>
    <name evidence="4" type="ORF">SNAT2548_LOCUS28001</name>
</gene>
<feature type="transmembrane region" description="Helical" evidence="1">
    <location>
        <begin position="735"/>
        <end position="755"/>
    </location>
</feature>
<dbReference type="SUPFAM" id="SSF53850">
    <property type="entry name" value="Periplasmic binding protein-like II"/>
    <property type="match status" value="1"/>
</dbReference>
<dbReference type="PANTHER" id="PTHR46967">
    <property type="entry name" value="INSULIN-LIKE GROWTH FACTOR BINDING PROTEIN,N-TERMINAL"/>
    <property type="match status" value="1"/>
</dbReference>
<feature type="signal peptide" evidence="2">
    <location>
        <begin position="1"/>
        <end position="21"/>
    </location>
</feature>
<feature type="non-terminal residue" evidence="4">
    <location>
        <position position="851"/>
    </location>
</feature>
<dbReference type="OrthoDB" id="407021at2759"/>
<keyword evidence="1" id="KW-1133">Transmembrane helix</keyword>
<evidence type="ECO:0000256" key="2">
    <source>
        <dbReference type="SAM" id="SignalP"/>
    </source>
</evidence>
<protein>
    <recommendedName>
        <fullName evidence="3">Tyrosine-protein kinase ephrin type A/B receptor-like domain-containing protein</fullName>
    </recommendedName>
</protein>
<dbReference type="InterPro" id="IPR011641">
    <property type="entry name" value="Tyr-kin_ephrin_A/B_rcpt-like"/>
</dbReference>
<dbReference type="PANTHER" id="PTHR46967:SF1">
    <property type="entry name" value="KERATIN-ASSOCIATED PROTEIN 16-1-LIKE"/>
    <property type="match status" value="1"/>
</dbReference>